<evidence type="ECO:0000313" key="16">
    <source>
        <dbReference type="Proteomes" id="UP001209318"/>
    </source>
</evidence>
<feature type="domain" description="Peptidase S26" evidence="14">
    <location>
        <begin position="10"/>
        <end position="171"/>
    </location>
</feature>
<dbReference type="InterPro" id="IPR019533">
    <property type="entry name" value="Peptidase_S26"/>
</dbReference>
<evidence type="ECO:0000256" key="1">
    <source>
        <dbReference type="ARBA" id="ARBA00000677"/>
    </source>
</evidence>
<dbReference type="FunFam" id="2.10.109.10:FF:000008">
    <property type="entry name" value="Signal peptidase I"/>
    <property type="match status" value="1"/>
</dbReference>
<dbReference type="AlphaFoldDB" id="A0AAE3IWR3"/>
<comment type="catalytic activity">
    <reaction evidence="1 12">
        <text>Cleavage of hydrophobic, N-terminal signal or leader sequences from secreted and periplasmic proteins.</text>
        <dbReference type="EC" id="3.4.21.89"/>
    </reaction>
</comment>
<dbReference type="Gene3D" id="2.10.109.10">
    <property type="entry name" value="Umud Fragment, subunit A"/>
    <property type="match status" value="1"/>
</dbReference>
<keyword evidence="6 12" id="KW-0645">Protease</keyword>
<dbReference type="GO" id="GO:0005886">
    <property type="term" value="C:plasma membrane"/>
    <property type="evidence" value="ECO:0007669"/>
    <property type="project" value="UniProtKB-SubCell"/>
</dbReference>
<keyword evidence="8 12" id="KW-0378">Hydrolase</keyword>
<dbReference type="PROSITE" id="PS00501">
    <property type="entry name" value="SPASE_I_1"/>
    <property type="match status" value="1"/>
</dbReference>
<evidence type="ECO:0000256" key="9">
    <source>
        <dbReference type="ARBA" id="ARBA00022989"/>
    </source>
</evidence>
<dbReference type="InterPro" id="IPR036286">
    <property type="entry name" value="LexA/Signal_pep-like_sf"/>
</dbReference>
<dbReference type="EMBL" id="JAOUSF010000005">
    <property type="protein sequence ID" value="MCU9614809.1"/>
    <property type="molecule type" value="Genomic_DNA"/>
</dbReference>
<keyword evidence="9 12" id="KW-1133">Transmembrane helix</keyword>
<evidence type="ECO:0000256" key="4">
    <source>
        <dbReference type="ARBA" id="ARBA00013208"/>
    </source>
</evidence>
<keyword evidence="5" id="KW-1003">Cell membrane</keyword>
<evidence type="ECO:0000256" key="3">
    <source>
        <dbReference type="ARBA" id="ARBA00009370"/>
    </source>
</evidence>
<dbReference type="PROSITE" id="PS00760">
    <property type="entry name" value="SPASE_I_2"/>
    <property type="match status" value="1"/>
</dbReference>
<dbReference type="Proteomes" id="UP001209318">
    <property type="component" value="Unassembled WGS sequence"/>
</dbReference>
<gene>
    <name evidence="15" type="primary">lepB</name>
    <name evidence="15" type="ORF">OEV98_14795</name>
</gene>
<dbReference type="InterPro" id="IPR019757">
    <property type="entry name" value="Pept_S26A_signal_pept_1_Lys-AS"/>
</dbReference>
<protein>
    <recommendedName>
        <fullName evidence="4 12">Signal peptidase I</fullName>
        <ecNumber evidence="4 12">3.4.21.89</ecNumber>
    </recommendedName>
</protein>
<keyword evidence="16" id="KW-1185">Reference proteome</keyword>
<dbReference type="PRINTS" id="PR00727">
    <property type="entry name" value="LEADERPTASE"/>
</dbReference>
<keyword evidence="7 12" id="KW-0812">Transmembrane</keyword>
<evidence type="ECO:0000256" key="7">
    <source>
        <dbReference type="ARBA" id="ARBA00022692"/>
    </source>
</evidence>
<comment type="caution">
    <text evidence="15">The sequence shown here is derived from an EMBL/GenBank/DDBJ whole genome shotgun (WGS) entry which is preliminary data.</text>
</comment>
<dbReference type="InterPro" id="IPR019756">
    <property type="entry name" value="Pept_S26A_signal_pept_1_Ser-AS"/>
</dbReference>
<feature type="active site" evidence="11">
    <location>
        <position position="78"/>
    </location>
</feature>
<evidence type="ECO:0000256" key="10">
    <source>
        <dbReference type="ARBA" id="ARBA00023136"/>
    </source>
</evidence>
<evidence type="ECO:0000256" key="13">
    <source>
        <dbReference type="RuleBase" id="RU362042"/>
    </source>
</evidence>
<evidence type="ECO:0000256" key="12">
    <source>
        <dbReference type="RuleBase" id="RU003993"/>
    </source>
</evidence>
<keyword evidence="10 12" id="KW-0472">Membrane</keyword>
<comment type="similarity">
    <text evidence="3 13">Belongs to the peptidase S26 family.</text>
</comment>
<dbReference type="PROSITE" id="PS00761">
    <property type="entry name" value="SPASE_I_3"/>
    <property type="match status" value="1"/>
</dbReference>
<sequence>MGDSLKKEIFSWLKIAIIAFVIAFIFRHYFFYPTTVYGESMEPTFHNLDRVLISKISDIQRFDIIVFHAPDSNDYYIKRVIGLPGDTIEMKNDVLYVNGKATKESYLENSKKNTFGNFTKDFSLQEVTGQATVPKGSLFVLGDNRLRSNDSRIFGYVPVGDVVGEVNFQYYPIKDIGLLK</sequence>
<dbReference type="PANTHER" id="PTHR43390">
    <property type="entry name" value="SIGNAL PEPTIDASE I"/>
    <property type="match status" value="1"/>
</dbReference>
<dbReference type="SUPFAM" id="SSF51306">
    <property type="entry name" value="LexA/Signal peptidase"/>
    <property type="match status" value="1"/>
</dbReference>
<evidence type="ECO:0000256" key="11">
    <source>
        <dbReference type="PIRSR" id="PIRSR600223-1"/>
    </source>
</evidence>
<dbReference type="CDD" id="cd06530">
    <property type="entry name" value="S26_SPase_I"/>
    <property type="match status" value="1"/>
</dbReference>
<reference evidence="15" key="1">
    <citation type="submission" date="2022-10" db="EMBL/GenBank/DDBJ databases">
        <title>Description of Fervidibacillus gen. nov. in the family Fervidibacillaceae fam. nov. with two species, Fervidibacillus albus sp. nov., and Fervidibacillus halotolerans sp. nov., isolated from tidal flat sediments.</title>
        <authorList>
            <person name="Kwon K.K."/>
            <person name="Yang S.-H."/>
        </authorList>
    </citation>
    <scope>NUCLEOTIDE SEQUENCE</scope>
    <source>
        <strain evidence="15">JCM 19140</strain>
    </source>
</reference>
<dbReference type="PANTHER" id="PTHR43390:SF8">
    <property type="entry name" value="SIGNAL PEPTIDASE I"/>
    <property type="match status" value="1"/>
</dbReference>
<dbReference type="InterPro" id="IPR019758">
    <property type="entry name" value="Pept_S26A_signal_pept_1_CS"/>
</dbReference>
<dbReference type="InterPro" id="IPR000223">
    <property type="entry name" value="Pept_S26A_signal_pept_1"/>
</dbReference>
<evidence type="ECO:0000256" key="6">
    <source>
        <dbReference type="ARBA" id="ARBA00022670"/>
    </source>
</evidence>
<dbReference type="GO" id="GO:0009003">
    <property type="term" value="F:signal peptidase activity"/>
    <property type="evidence" value="ECO:0007669"/>
    <property type="project" value="UniProtKB-EC"/>
</dbReference>
<proteinExistence type="inferred from homology"/>
<dbReference type="GO" id="GO:0006465">
    <property type="term" value="P:signal peptide processing"/>
    <property type="evidence" value="ECO:0007669"/>
    <property type="project" value="InterPro"/>
</dbReference>
<name>A0AAE3IWR3_9BACI</name>
<dbReference type="GO" id="GO:0004252">
    <property type="term" value="F:serine-type endopeptidase activity"/>
    <property type="evidence" value="ECO:0007669"/>
    <property type="project" value="InterPro"/>
</dbReference>
<evidence type="ECO:0000256" key="5">
    <source>
        <dbReference type="ARBA" id="ARBA00022475"/>
    </source>
</evidence>
<organism evidence="15 16">
    <name type="scientific">Perspicuibacillus lycopersici</name>
    <dbReference type="NCBI Taxonomy" id="1325689"/>
    <lineage>
        <taxon>Bacteria</taxon>
        <taxon>Bacillati</taxon>
        <taxon>Bacillota</taxon>
        <taxon>Bacilli</taxon>
        <taxon>Bacillales</taxon>
        <taxon>Bacillaceae</taxon>
        <taxon>Perspicuibacillus</taxon>
    </lineage>
</organism>
<dbReference type="Pfam" id="PF10502">
    <property type="entry name" value="Peptidase_S26"/>
    <property type="match status" value="1"/>
</dbReference>
<feature type="transmembrane region" description="Helical" evidence="12">
    <location>
        <begin position="12"/>
        <end position="32"/>
    </location>
</feature>
<feature type="active site" evidence="11">
    <location>
        <position position="40"/>
    </location>
</feature>
<evidence type="ECO:0000259" key="14">
    <source>
        <dbReference type="Pfam" id="PF10502"/>
    </source>
</evidence>
<comment type="subcellular location">
    <subcellularLocation>
        <location evidence="2">Cell membrane</location>
        <topology evidence="2">Single-pass type II membrane protein</topology>
    </subcellularLocation>
    <subcellularLocation>
        <location evidence="13">Membrane</location>
        <topology evidence="13">Single-pass type II membrane protein</topology>
    </subcellularLocation>
</comment>
<accession>A0AAE3IWR3</accession>
<dbReference type="EC" id="3.4.21.89" evidence="4 12"/>
<evidence type="ECO:0000256" key="8">
    <source>
        <dbReference type="ARBA" id="ARBA00022801"/>
    </source>
</evidence>
<dbReference type="RefSeq" id="WP_263074130.1">
    <property type="nucleotide sequence ID" value="NZ_JAOUSF010000005.1"/>
</dbReference>
<dbReference type="NCBIfam" id="TIGR02227">
    <property type="entry name" value="sigpep_I_bact"/>
    <property type="match status" value="1"/>
</dbReference>
<evidence type="ECO:0000256" key="2">
    <source>
        <dbReference type="ARBA" id="ARBA00004401"/>
    </source>
</evidence>
<evidence type="ECO:0000313" key="15">
    <source>
        <dbReference type="EMBL" id="MCU9614809.1"/>
    </source>
</evidence>